<evidence type="ECO:0000313" key="10">
    <source>
        <dbReference type="Proteomes" id="UP000244962"/>
    </source>
</evidence>
<dbReference type="GO" id="GO:0046677">
    <property type="term" value="P:response to antibiotic"/>
    <property type="evidence" value="ECO:0007669"/>
    <property type="project" value="UniProtKB-KW"/>
</dbReference>
<reference evidence="10" key="1">
    <citation type="submission" date="2018-04" db="EMBL/GenBank/DDBJ databases">
        <authorList>
            <person name="Liu S."/>
            <person name="Wang Z."/>
            <person name="Li J."/>
        </authorList>
    </citation>
    <scope>NUCLEOTIDE SEQUENCE [LARGE SCALE GENOMIC DNA]</scope>
    <source>
        <strain evidence="10">622</strain>
    </source>
</reference>
<keyword evidence="3 6" id="KW-1133">Transmembrane helix</keyword>
<feature type="transmembrane region" description="Helical" evidence="6">
    <location>
        <begin position="252"/>
        <end position="271"/>
    </location>
</feature>
<dbReference type="GO" id="GO:0043190">
    <property type="term" value="C:ATP-binding cassette (ABC) transporter complex"/>
    <property type="evidence" value="ECO:0007669"/>
    <property type="project" value="InterPro"/>
</dbReference>
<dbReference type="PIRSF" id="PIRSF006648">
    <property type="entry name" value="DrrB"/>
    <property type="match status" value="1"/>
</dbReference>
<keyword evidence="5" id="KW-0046">Antibiotic resistance</keyword>
<feature type="transmembrane region" description="Helical" evidence="6">
    <location>
        <begin position="45"/>
        <end position="65"/>
    </location>
</feature>
<feature type="region of interest" description="Disordered" evidence="7">
    <location>
        <begin position="1"/>
        <end position="21"/>
    </location>
</feature>
<dbReference type="RefSeq" id="WP_108962346.1">
    <property type="nucleotide sequence ID" value="NZ_QEFB01000002.1"/>
</dbReference>
<organism evidence="9 10">
    <name type="scientific">Mycetocola zhujimingii</name>
    <dbReference type="NCBI Taxonomy" id="2079792"/>
    <lineage>
        <taxon>Bacteria</taxon>
        <taxon>Bacillati</taxon>
        <taxon>Actinomycetota</taxon>
        <taxon>Actinomycetes</taxon>
        <taxon>Micrococcales</taxon>
        <taxon>Microbacteriaceae</taxon>
        <taxon>Mycetocola</taxon>
    </lineage>
</organism>
<evidence type="ECO:0000256" key="2">
    <source>
        <dbReference type="ARBA" id="ARBA00022692"/>
    </source>
</evidence>
<dbReference type="InterPro" id="IPR000412">
    <property type="entry name" value="ABC_2_transport"/>
</dbReference>
<evidence type="ECO:0000256" key="4">
    <source>
        <dbReference type="ARBA" id="ARBA00023136"/>
    </source>
</evidence>
<evidence type="ECO:0000256" key="5">
    <source>
        <dbReference type="ARBA" id="ARBA00023251"/>
    </source>
</evidence>
<evidence type="ECO:0000259" key="8">
    <source>
        <dbReference type="PROSITE" id="PS51012"/>
    </source>
</evidence>
<dbReference type="EMBL" id="QEFB01000002">
    <property type="protein sequence ID" value="PWC07730.1"/>
    <property type="molecule type" value="Genomic_DNA"/>
</dbReference>
<feature type="transmembrane region" description="Helical" evidence="6">
    <location>
        <begin position="136"/>
        <end position="154"/>
    </location>
</feature>
<evidence type="ECO:0000256" key="6">
    <source>
        <dbReference type="RuleBase" id="RU361157"/>
    </source>
</evidence>
<dbReference type="Pfam" id="PF01061">
    <property type="entry name" value="ABC2_membrane"/>
    <property type="match status" value="1"/>
</dbReference>
<evidence type="ECO:0000313" key="9">
    <source>
        <dbReference type="EMBL" id="PWC07730.1"/>
    </source>
</evidence>
<evidence type="ECO:0000256" key="7">
    <source>
        <dbReference type="SAM" id="MobiDB-lite"/>
    </source>
</evidence>
<dbReference type="PROSITE" id="PS51012">
    <property type="entry name" value="ABC_TM2"/>
    <property type="match status" value="1"/>
</dbReference>
<keyword evidence="10" id="KW-1185">Reference proteome</keyword>
<keyword evidence="2 6" id="KW-0812">Transmembrane</keyword>
<dbReference type="AlphaFoldDB" id="A0A2U1TFY8"/>
<name>A0A2U1TFY8_9MICO</name>
<proteinExistence type="inferred from homology"/>
<feature type="domain" description="ABC transmembrane type-2" evidence="8">
    <location>
        <begin position="45"/>
        <end position="279"/>
    </location>
</feature>
<protein>
    <recommendedName>
        <fullName evidence="6">Transport permease protein</fullName>
    </recommendedName>
</protein>
<keyword evidence="6" id="KW-1003">Cell membrane</keyword>
<evidence type="ECO:0000256" key="1">
    <source>
        <dbReference type="ARBA" id="ARBA00004141"/>
    </source>
</evidence>
<evidence type="ECO:0000256" key="3">
    <source>
        <dbReference type="ARBA" id="ARBA00022989"/>
    </source>
</evidence>
<keyword evidence="4 6" id="KW-0472">Membrane</keyword>
<dbReference type="InterPro" id="IPR051784">
    <property type="entry name" value="Nod_factor_ABC_transporter"/>
</dbReference>
<dbReference type="PANTHER" id="PTHR43229:SF2">
    <property type="entry name" value="NODULATION PROTEIN J"/>
    <property type="match status" value="1"/>
</dbReference>
<dbReference type="PANTHER" id="PTHR43229">
    <property type="entry name" value="NODULATION PROTEIN J"/>
    <property type="match status" value="1"/>
</dbReference>
<dbReference type="Proteomes" id="UP000244962">
    <property type="component" value="Unassembled WGS sequence"/>
</dbReference>
<accession>A0A2U1TFY8</accession>
<feature type="transmembrane region" description="Helical" evidence="6">
    <location>
        <begin position="160"/>
        <end position="185"/>
    </location>
</feature>
<dbReference type="GO" id="GO:0140359">
    <property type="term" value="F:ABC-type transporter activity"/>
    <property type="evidence" value="ECO:0007669"/>
    <property type="project" value="InterPro"/>
</dbReference>
<comment type="subcellular location">
    <subcellularLocation>
        <location evidence="6">Cell membrane</location>
        <topology evidence="6">Multi-pass membrane protein</topology>
    </subcellularLocation>
    <subcellularLocation>
        <location evidence="1">Membrane</location>
        <topology evidence="1">Multi-pass membrane protein</topology>
    </subcellularLocation>
</comment>
<feature type="transmembrane region" description="Helical" evidence="6">
    <location>
        <begin position="77"/>
        <end position="94"/>
    </location>
</feature>
<dbReference type="InterPro" id="IPR013525">
    <property type="entry name" value="ABC2_TM"/>
</dbReference>
<sequence length="281" mass="30044">MTTLTPDAPAPQTPASRSSVPRSSALRNGWILTQRELLHWVRQPALPIFGLLFSIMLLLMFGFLFGGAIEVPGGGDYITFLLPGMFTLTMLFGLEGTMLAMSTDAAKGITDRFRSMPIHSSAVALGRSGADMASSILNLAVLLGGGLLIGWRITTDIGSALLAVLLLLWLRFALLWIGIFLGLVFRGPGATVAVQVLIWPIGFLSNVFVAPETMPGWLGAVAEWNPISATATATRQLFGNPTGITSGLLPDAALGMAVGWPLLITLVFLPLSARAYRRLRR</sequence>
<comment type="caution">
    <text evidence="9">The sequence shown here is derived from an EMBL/GenBank/DDBJ whole genome shotgun (WGS) entry which is preliminary data.</text>
</comment>
<keyword evidence="6" id="KW-0813">Transport</keyword>
<feature type="transmembrane region" description="Helical" evidence="6">
    <location>
        <begin position="192"/>
        <end position="210"/>
    </location>
</feature>
<gene>
    <name evidence="9" type="ORF">DF223_04545</name>
</gene>
<comment type="similarity">
    <text evidence="6">Belongs to the ABC-2 integral membrane protein family.</text>
</comment>
<dbReference type="InterPro" id="IPR047817">
    <property type="entry name" value="ABC2_TM_bact-type"/>
</dbReference>